<dbReference type="InterPro" id="IPR036689">
    <property type="entry name" value="ESAT-6-like_sf"/>
</dbReference>
<feature type="compositionally biased region" description="Basic and acidic residues" evidence="1">
    <location>
        <begin position="202"/>
        <end position="216"/>
    </location>
</feature>
<accession>A0A2U1ECS2</accession>
<dbReference type="Pfam" id="PF01464">
    <property type="entry name" value="SLT"/>
    <property type="match status" value="1"/>
</dbReference>
<sequence>MPADPEAELAAEPAAAELAALAARVRTADPGAVHAAAAQVRAIGEGLGDTVHAVDRGAAAVAGRWRGEGATAFGDWVRAFGAAGGRDREVIAAAGSALDRVGTVLGELRHEVDQQVGRAVALAGAARARAAGVPDADRLAADALRAPTEAVRATIRRAEAELRTVATTLRGLAEGLTAYADLPRPEATTTPGTTTAPTSRPDPPRRSRPPVEDESRAGFGSAAPEGRVDDWIRRARAILQAAGVPPERMDPGAVATIIEHESGGDPEAVNTWDSNAEKGTPSQGLMQTIAPTFEAHKLPGHDDIRDPVDNIIAGVRYAIARYGSVSRVPGVLAEARGDPYVGY</sequence>
<gene>
    <name evidence="3" type="ORF">C8D89_12354</name>
</gene>
<dbReference type="RefSeq" id="WP_116711031.1">
    <property type="nucleotide sequence ID" value="NZ_QEKW01000023.1"/>
</dbReference>
<evidence type="ECO:0000259" key="2">
    <source>
        <dbReference type="Pfam" id="PF01464"/>
    </source>
</evidence>
<dbReference type="CDD" id="cd13402">
    <property type="entry name" value="LT_TF-like"/>
    <property type="match status" value="1"/>
</dbReference>
<feature type="domain" description="Transglycosylase SLT" evidence="2">
    <location>
        <begin position="248"/>
        <end position="324"/>
    </location>
</feature>
<dbReference type="OrthoDB" id="4629613at2"/>
<dbReference type="Gene3D" id="1.10.287.1060">
    <property type="entry name" value="ESAT-6-like"/>
    <property type="match status" value="1"/>
</dbReference>
<dbReference type="AlphaFoldDB" id="A0A2U1ECS2"/>
<dbReference type="SUPFAM" id="SSF140453">
    <property type="entry name" value="EsxAB dimer-like"/>
    <property type="match status" value="1"/>
</dbReference>
<evidence type="ECO:0000256" key="1">
    <source>
        <dbReference type="SAM" id="MobiDB-lite"/>
    </source>
</evidence>
<dbReference type="Pfam" id="PF06013">
    <property type="entry name" value="WXG100"/>
    <property type="match status" value="1"/>
</dbReference>
<dbReference type="InterPro" id="IPR010310">
    <property type="entry name" value="T7SS_ESAT-6-like"/>
</dbReference>
<evidence type="ECO:0000313" key="3">
    <source>
        <dbReference type="EMBL" id="PVY97741.1"/>
    </source>
</evidence>
<dbReference type="EMBL" id="QEKW01000023">
    <property type="protein sequence ID" value="PVY97741.1"/>
    <property type="molecule type" value="Genomic_DNA"/>
</dbReference>
<protein>
    <submittedName>
        <fullName evidence="3">Type VII secretion system (Wss) protein ESAT-6</fullName>
    </submittedName>
</protein>
<keyword evidence="4" id="KW-1185">Reference proteome</keyword>
<reference evidence="3 4" key="1">
    <citation type="submission" date="2018-04" db="EMBL/GenBank/DDBJ databases">
        <title>Genomic Encyclopedia of Type Strains, Phase IV (KMG-IV): sequencing the most valuable type-strain genomes for metagenomic binning, comparative biology and taxonomic classification.</title>
        <authorList>
            <person name="Goeker M."/>
        </authorList>
    </citation>
    <scope>NUCLEOTIDE SEQUENCE [LARGE SCALE GENOMIC DNA]</scope>
    <source>
        <strain evidence="3 4">DSM 45771</strain>
    </source>
</reference>
<comment type="caution">
    <text evidence="3">The sequence shown here is derived from an EMBL/GenBank/DDBJ whole genome shotgun (WGS) entry which is preliminary data.</text>
</comment>
<dbReference type="Gene3D" id="1.10.530.10">
    <property type="match status" value="1"/>
</dbReference>
<dbReference type="InterPro" id="IPR023346">
    <property type="entry name" value="Lysozyme-like_dom_sf"/>
</dbReference>
<name>A0A2U1ECS2_9PSEU</name>
<dbReference type="InterPro" id="IPR008258">
    <property type="entry name" value="Transglycosylase_SLT_dom_1"/>
</dbReference>
<organism evidence="3 4">
    <name type="scientific">Actinomycetospora cinnamomea</name>
    <dbReference type="NCBI Taxonomy" id="663609"/>
    <lineage>
        <taxon>Bacteria</taxon>
        <taxon>Bacillati</taxon>
        <taxon>Actinomycetota</taxon>
        <taxon>Actinomycetes</taxon>
        <taxon>Pseudonocardiales</taxon>
        <taxon>Pseudonocardiaceae</taxon>
        <taxon>Actinomycetospora</taxon>
    </lineage>
</organism>
<dbReference type="SUPFAM" id="SSF53955">
    <property type="entry name" value="Lysozyme-like"/>
    <property type="match status" value="1"/>
</dbReference>
<proteinExistence type="predicted"/>
<evidence type="ECO:0000313" key="4">
    <source>
        <dbReference type="Proteomes" id="UP000245639"/>
    </source>
</evidence>
<feature type="compositionally biased region" description="Low complexity" evidence="1">
    <location>
        <begin position="185"/>
        <end position="199"/>
    </location>
</feature>
<feature type="region of interest" description="Disordered" evidence="1">
    <location>
        <begin position="176"/>
        <end position="225"/>
    </location>
</feature>
<dbReference type="Proteomes" id="UP000245639">
    <property type="component" value="Unassembled WGS sequence"/>
</dbReference>